<dbReference type="GO" id="GO:0004521">
    <property type="term" value="F:RNA endonuclease activity"/>
    <property type="evidence" value="ECO:0007669"/>
    <property type="project" value="UniProtKB-UniRule"/>
</dbReference>
<dbReference type="RefSeq" id="WP_186872157.1">
    <property type="nucleotide sequence ID" value="NZ_JACOOR010000004.1"/>
</dbReference>
<keyword evidence="11" id="KW-1185">Reference proteome</keyword>
<gene>
    <name evidence="9 10" type="primary">ybeY</name>
    <name evidence="10" type="ORF">H8S44_08755</name>
</gene>
<keyword evidence="3 9" id="KW-0698">rRNA processing</keyword>
<evidence type="ECO:0000313" key="10">
    <source>
        <dbReference type="EMBL" id="MBC5659859.1"/>
    </source>
</evidence>
<dbReference type="HAMAP" id="MF_00009">
    <property type="entry name" value="Endoribonucl_YbeY"/>
    <property type="match status" value="1"/>
</dbReference>
<dbReference type="PANTHER" id="PTHR46986">
    <property type="entry name" value="ENDORIBONUCLEASE YBEY, CHLOROPLASTIC"/>
    <property type="match status" value="1"/>
</dbReference>
<feature type="binding site" evidence="9">
    <location>
        <position position="132"/>
    </location>
    <ligand>
        <name>Zn(2+)</name>
        <dbReference type="ChEBI" id="CHEBI:29105"/>
        <note>catalytic</note>
    </ligand>
</feature>
<evidence type="ECO:0000256" key="2">
    <source>
        <dbReference type="ARBA" id="ARBA00022517"/>
    </source>
</evidence>
<evidence type="ECO:0000256" key="5">
    <source>
        <dbReference type="ARBA" id="ARBA00022723"/>
    </source>
</evidence>
<dbReference type="GO" id="GO:0008270">
    <property type="term" value="F:zinc ion binding"/>
    <property type="evidence" value="ECO:0007669"/>
    <property type="project" value="UniProtKB-UniRule"/>
</dbReference>
<keyword evidence="9" id="KW-0963">Cytoplasm</keyword>
<feature type="binding site" evidence="9">
    <location>
        <position position="142"/>
    </location>
    <ligand>
        <name>Zn(2+)</name>
        <dbReference type="ChEBI" id="CHEBI:29105"/>
        <note>catalytic</note>
    </ligand>
</feature>
<dbReference type="InterPro" id="IPR020549">
    <property type="entry name" value="YbeY_CS"/>
</dbReference>
<evidence type="ECO:0000256" key="4">
    <source>
        <dbReference type="ARBA" id="ARBA00022722"/>
    </source>
</evidence>
<keyword evidence="4 9" id="KW-0540">Nuclease</keyword>
<dbReference type="GO" id="GO:0005737">
    <property type="term" value="C:cytoplasm"/>
    <property type="evidence" value="ECO:0007669"/>
    <property type="project" value="UniProtKB-SubCell"/>
</dbReference>
<name>A0A923RM36_9FIRM</name>
<dbReference type="InterPro" id="IPR002036">
    <property type="entry name" value="YbeY"/>
</dbReference>
<evidence type="ECO:0000256" key="6">
    <source>
        <dbReference type="ARBA" id="ARBA00022759"/>
    </source>
</evidence>
<dbReference type="Gene3D" id="3.40.390.30">
    <property type="entry name" value="Metalloproteases ('zincins'), catalytic domain"/>
    <property type="match status" value="1"/>
</dbReference>
<dbReference type="AlphaFoldDB" id="A0A923RM36"/>
<comment type="cofactor">
    <cofactor evidence="9">
        <name>Zn(2+)</name>
        <dbReference type="ChEBI" id="CHEBI:29105"/>
    </cofactor>
    <text evidence="9">Binds 1 zinc ion.</text>
</comment>
<comment type="subcellular location">
    <subcellularLocation>
        <location evidence="9">Cytoplasm</location>
    </subcellularLocation>
</comment>
<feature type="binding site" evidence="9">
    <location>
        <position position="136"/>
    </location>
    <ligand>
        <name>Zn(2+)</name>
        <dbReference type="ChEBI" id="CHEBI:29105"/>
        <note>catalytic</note>
    </ligand>
</feature>
<sequence>MTINIEDESTTPLPDVDTEGIANKVIEAAMDYESCPYEAEVNLLLTDNAGIHEINRNHRGIDRPTDVLSFPMLEYERPADFSPMEEDAVDCFNPETGELLLGDIIISTDKVIEQAEKYGHSREREYAFLIAHSMLHLFGYDHEVPQEAAVMEQKQAAILESLNILR</sequence>
<evidence type="ECO:0000313" key="11">
    <source>
        <dbReference type="Proteomes" id="UP000649345"/>
    </source>
</evidence>
<dbReference type="NCBIfam" id="TIGR00043">
    <property type="entry name" value="rRNA maturation RNase YbeY"/>
    <property type="match status" value="1"/>
</dbReference>
<proteinExistence type="inferred from homology"/>
<evidence type="ECO:0000256" key="9">
    <source>
        <dbReference type="HAMAP-Rule" id="MF_00009"/>
    </source>
</evidence>
<keyword evidence="8 9" id="KW-0862">Zinc</keyword>
<evidence type="ECO:0000256" key="7">
    <source>
        <dbReference type="ARBA" id="ARBA00022801"/>
    </source>
</evidence>
<dbReference type="PROSITE" id="PS01306">
    <property type="entry name" value="UPF0054"/>
    <property type="match status" value="1"/>
</dbReference>
<accession>A0A923RM36</accession>
<dbReference type="GO" id="GO:0004222">
    <property type="term" value="F:metalloendopeptidase activity"/>
    <property type="evidence" value="ECO:0007669"/>
    <property type="project" value="InterPro"/>
</dbReference>
<dbReference type="EC" id="3.1.-.-" evidence="9"/>
<evidence type="ECO:0000256" key="1">
    <source>
        <dbReference type="ARBA" id="ARBA00010875"/>
    </source>
</evidence>
<organism evidence="10 11">
    <name type="scientific">Anaerosacchariphilus hominis</name>
    <dbReference type="NCBI Taxonomy" id="2763017"/>
    <lineage>
        <taxon>Bacteria</taxon>
        <taxon>Bacillati</taxon>
        <taxon>Bacillota</taxon>
        <taxon>Clostridia</taxon>
        <taxon>Lachnospirales</taxon>
        <taxon>Lachnospiraceae</taxon>
        <taxon>Anaerosacchariphilus</taxon>
    </lineage>
</organism>
<keyword evidence="6 9" id="KW-0255">Endonuclease</keyword>
<reference evidence="10" key="1">
    <citation type="submission" date="2020-08" db="EMBL/GenBank/DDBJ databases">
        <title>Genome public.</title>
        <authorList>
            <person name="Liu C."/>
            <person name="Sun Q."/>
        </authorList>
    </citation>
    <scope>NUCLEOTIDE SEQUENCE</scope>
    <source>
        <strain evidence="10">NSJ-68</strain>
    </source>
</reference>
<comment type="caution">
    <text evidence="10">The sequence shown here is derived from an EMBL/GenBank/DDBJ whole genome shotgun (WGS) entry which is preliminary data.</text>
</comment>
<dbReference type="Pfam" id="PF02130">
    <property type="entry name" value="YbeY"/>
    <property type="match status" value="1"/>
</dbReference>
<comment type="similarity">
    <text evidence="1 9">Belongs to the endoribonuclease YbeY family.</text>
</comment>
<dbReference type="EMBL" id="JACOOR010000004">
    <property type="protein sequence ID" value="MBC5659859.1"/>
    <property type="molecule type" value="Genomic_DNA"/>
</dbReference>
<dbReference type="SUPFAM" id="SSF55486">
    <property type="entry name" value="Metalloproteases ('zincins'), catalytic domain"/>
    <property type="match status" value="1"/>
</dbReference>
<dbReference type="Proteomes" id="UP000649345">
    <property type="component" value="Unassembled WGS sequence"/>
</dbReference>
<dbReference type="InterPro" id="IPR023091">
    <property type="entry name" value="MetalPrtase_cat_dom_sf_prd"/>
</dbReference>
<keyword evidence="5 9" id="KW-0479">Metal-binding</keyword>
<evidence type="ECO:0000256" key="8">
    <source>
        <dbReference type="ARBA" id="ARBA00022833"/>
    </source>
</evidence>
<keyword evidence="2 9" id="KW-0690">Ribosome biogenesis</keyword>
<dbReference type="GO" id="GO:0006364">
    <property type="term" value="P:rRNA processing"/>
    <property type="evidence" value="ECO:0007669"/>
    <property type="project" value="UniProtKB-UniRule"/>
</dbReference>
<comment type="function">
    <text evidence="9">Single strand-specific metallo-endoribonuclease involved in late-stage 70S ribosome quality control and in maturation of the 3' terminus of the 16S rRNA.</text>
</comment>
<protein>
    <recommendedName>
        <fullName evidence="9">Endoribonuclease YbeY</fullName>
        <ecNumber evidence="9">3.1.-.-</ecNumber>
    </recommendedName>
</protein>
<evidence type="ECO:0000256" key="3">
    <source>
        <dbReference type="ARBA" id="ARBA00022552"/>
    </source>
</evidence>
<keyword evidence="7 9" id="KW-0378">Hydrolase</keyword>
<dbReference type="PANTHER" id="PTHR46986:SF1">
    <property type="entry name" value="ENDORIBONUCLEASE YBEY, CHLOROPLASTIC"/>
    <property type="match status" value="1"/>
</dbReference>